<reference evidence="1 2" key="1">
    <citation type="submission" date="2014-11" db="EMBL/GenBank/DDBJ databases">
        <title>Complete Genome Sequence of Pseudoalteromonas sp. Strain OCN003 Isolated from Kaneohe Bay, Oahu, Hawaii.</title>
        <authorList>
            <person name="Beurmann S."/>
            <person name="Videau P."/>
            <person name="Ushijima B."/>
            <person name="Smith A.M."/>
            <person name="Aeby G.S."/>
            <person name="Callahan S.M."/>
            <person name="Belcaid M."/>
        </authorList>
    </citation>
    <scope>NUCLEOTIDE SEQUENCE [LARGE SCALE GENOMIC DNA]</scope>
    <source>
        <strain evidence="1 2">OCN003</strain>
    </source>
</reference>
<dbReference type="Proteomes" id="UP000030341">
    <property type="component" value="Chromosome 2"/>
</dbReference>
<evidence type="ECO:0000313" key="1">
    <source>
        <dbReference type="EMBL" id="AIY66959.1"/>
    </source>
</evidence>
<name>A0A0A7EJZ7_9GAMM</name>
<dbReference type="AlphaFoldDB" id="A0A0A7EJZ7"/>
<organism evidence="1 2">
    <name type="scientific">Pseudoalteromonas piratica</name>
    <dbReference type="NCBI Taxonomy" id="1348114"/>
    <lineage>
        <taxon>Bacteria</taxon>
        <taxon>Pseudomonadati</taxon>
        <taxon>Pseudomonadota</taxon>
        <taxon>Gammaproteobacteria</taxon>
        <taxon>Alteromonadales</taxon>
        <taxon>Pseudoalteromonadaceae</taxon>
        <taxon>Pseudoalteromonas</taxon>
    </lineage>
</organism>
<dbReference type="RefSeq" id="WP_040135618.1">
    <property type="nucleotide sequence ID" value="NZ_CP009889.1"/>
</dbReference>
<dbReference type="EMBL" id="CP009889">
    <property type="protein sequence ID" value="AIY66959.1"/>
    <property type="molecule type" value="Genomic_DNA"/>
</dbReference>
<dbReference type="eggNOG" id="ENOG5033WJY">
    <property type="taxonomic scope" value="Bacteria"/>
</dbReference>
<evidence type="ECO:0000313" key="2">
    <source>
        <dbReference type="Proteomes" id="UP000030341"/>
    </source>
</evidence>
<gene>
    <name evidence="1" type="ORF">OM33_17915</name>
</gene>
<protein>
    <submittedName>
        <fullName evidence="1">Uncharacterized protein</fullName>
    </submittedName>
</protein>
<accession>A0A0A7EJZ7</accession>
<dbReference type="KEGG" id="pseo:OM33_17915"/>
<proteinExistence type="predicted"/>
<keyword evidence="2" id="KW-1185">Reference proteome</keyword>
<dbReference type="HOGENOM" id="CLU_2131385_0_0_6"/>
<dbReference type="OrthoDB" id="9897201at2"/>
<sequence length="113" mass="13087">MIVLIIICFFMWLFMLWLTYSKKLNSVNHLILKSETSLQVRDTPIARLIKGLAVTVAIEDIRSIEATNTHVILKTTKSSVDLFINHRFINDVLDYLKTELDEIEVKDLRPIGK</sequence>